<dbReference type="InterPro" id="IPR035919">
    <property type="entry name" value="EAL_sf"/>
</dbReference>
<organism evidence="3 4">
    <name type="scientific">Allopontixanthobacter sediminis</name>
    <dbReference type="NCBI Taxonomy" id="1689985"/>
    <lineage>
        <taxon>Bacteria</taxon>
        <taxon>Pseudomonadati</taxon>
        <taxon>Pseudomonadota</taxon>
        <taxon>Alphaproteobacteria</taxon>
        <taxon>Sphingomonadales</taxon>
        <taxon>Erythrobacteraceae</taxon>
        <taxon>Allopontixanthobacter</taxon>
    </lineage>
</organism>
<feature type="domain" description="EAL" evidence="2">
    <location>
        <begin position="498"/>
        <end position="751"/>
    </location>
</feature>
<evidence type="ECO:0000313" key="4">
    <source>
        <dbReference type="Proteomes" id="UP000431922"/>
    </source>
</evidence>
<comment type="caution">
    <text evidence="3">The sequence shown here is derived from an EMBL/GenBank/DDBJ whole genome shotgun (WGS) entry which is preliminary data.</text>
</comment>
<dbReference type="GO" id="GO:0071111">
    <property type="term" value="F:cyclic-guanylate-specific phosphodiesterase activity"/>
    <property type="evidence" value="ECO:0007669"/>
    <property type="project" value="InterPro"/>
</dbReference>
<dbReference type="CDD" id="cd01948">
    <property type="entry name" value="EAL"/>
    <property type="match status" value="1"/>
</dbReference>
<dbReference type="InterPro" id="IPR001633">
    <property type="entry name" value="EAL_dom"/>
</dbReference>
<evidence type="ECO:0000259" key="2">
    <source>
        <dbReference type="PROSITE" id="PS50883"/>
    </source>
</evidence>
<dbReference type="PANTHER" id="PTHR33121:SF70">
    <property type="entry name" value="SIGNALING PROTEIN YKOW"/>
    <property type="match status" value="1"/>
</dbReference>
<dbReference type="PANTHER" id="PTHR33121">
    <property type="entry name" value="CYCLIC DI-GMP PHOSPHODIESTERASE PDEF"/>
    <property type="match status" value="1"/>
</dbReference>
<keyword evidence="1" id="KW-0472">Membrane</keyword>
<evidence type="ECO:0000313" key="3">
    <source>
        <dbReference type="EMBL" id="MXP45593.1"/>
    </source>
</evidence>
<dbReference type="SUPFAM" id="SSF141868">
    <property type="entry name" value="EAL domain-like"/>
    <property type="match status" value="1"/>
</dbReference>
<dbReference type="EMBL" id="WTYL01000004">
    <property type="protein sequence ID" value="MXP45593.1"/>
    <property type="molecule type" value="Genomic_DNA"/>
</dbReference>
<feature type="transmembrane region" description="Helical" evidence="1">
    <location>
        <begin position="291"/>
        <end position="308"/>
    </location>
</feature>
<gene>
    <name evidence="3" type="ORF">GRI65_14160</name>
</gene>
<dbReference type="SMART" id="SM00052">
    <property type="entry name" value="EAL"/>
    <property type="match status" value="1"/>
</dbReference>
<evidence type="ECO:0000256" key="1">
    <source>
        <dbReference type="SAM" id="Phobius"/>
    </source>
</evidence>
<dbReference type="InterPro" id="IPR050706">
    <property type="entry name" value="Cyclic-di-GMP_PDE-like"/>
</dbReference>
<keyword evidence="4" id="KW-1185">Reference proteome</keyword>
<dbReference type="InterPro" id="IPR007890">
    <property type="entry name" value="CHASE2"/>
</dbReference>
<keyword evidence="1" id="KW-0812">Transmembrane</keyword>
<accession>A0A845B1I3</accession>
<reference evidence="3 4" key="1">
    <citation type="submission" date="2019-12" db="EMBL/GenBank/DDBJ databases">
        <title>Genomic-based taxomic classification of the family Erythrobacteraceae.</title>
        <authorList>
            <person name="Xu L."/>
        </authorList>
    </citation>
    <scope>NUCLEOTIDE SEQUENCE [LARGE SCALE GENOMIC DNA]</scope>
    <source>
        <strain evidence="3 4">KCTC 42453</strain>
    </source>
</reference>
<sequence length="759" mass="82755">MAWVIALVSAALMALTGVGNELEQRLQNVRADLLERPASGEIVIVEIDGKSLQALDSWPWPRSYYADAVDKLSAAGAAQIAFDVDFSSESSREHDERFASAIANSAANVILPTFRQVRSPVQRAYVENRPIEMLRQHAFIASVNIHPDGNGQLSRYSFGTRTGGIARPSVASMLAERSGTIERTFAIDQSIDPASIPRLSFSDLLAARSPPAGLTGKKVLIGATAIELGDRYSLRRFGVTPGVVIQALAAETLIQNADIPHLGGFLPLGIAFSSMWLLVQFAHVSRRKRGVAVGAAGTGVALFGSVLVLEYYLVATFAGVPALFFLLSFAGLHKFSSTIGELETSQMSNEASGLPNEVALQEFIARHGPGNIVAARMADFTDLLVLTDRAARRDLFGNLSARLGFLAEDEQIFHLDANTVGWLVKKDYQDDIPGHFETAMALFQAPFMAGTQRVKIGATFGISNRSVDQAKVAAQQARVQDRKWCWDDAQAASAIGLKQILLVDLEEAIRNNQLHVVYQPKWNLHTDRLQGFEALIRWEHPVYGGIGPDVFIPVIEKSGRIDSLTLFVIRRTLSDLAQWDRQRPGLGCAVNISARLLGDSAFVQQAIALVEQSEVANQQITFEVTETAALDDPELSTVALGKIRDTGIKISIDDYGTGQSTMSYLQRLPVDEIKIDQSFVKTVTTNRGNRVMVESTIEMAHALGLTVVAEGIEDAECMRLLHTLRCDIAQGWHISKPVSAEIIASRWIADGDEQARLMA</sequence>
<dbReference type="PROSITE" id="PS50883">
    <property type="entry name" value="EAL"/>
    <property type="match status" value="1"/>
</dbReference>
<name>A0A845B1I3_9SPHN</name>
<dbReference type="Pfam" id="PF00563">
    <property type="entry name" value="EAL"/>
    <property type="match status" value="1"/>
</dbReference>
<dbReference type="Proteomes" id="UP000431922">
    <property type="component" value="Unassembled WGS sequence"/>
</dbReference>
<dbReference type="AlphaFoldDB" id="A0A845B1I3"/>
<keyword evidence="1" id="KW-1133">Transmembrane helix</keyword>
<feature type="transmembrane region" description="Helical" evidence="1">
    <location>
        <begin position="259"/>
        <end position="279"/>
    </location>
</feature>
<dbReference type="Pfam" id="PF05226">
    <property type="entry name" value="CHASE2"/>
    <property type="match status" value="1"/>
</dbReference>
<dbReference type="SMART" id="SM01080">
    <property type="entry name" value="CHASE2"/>
    <property type="match status" value="1"/>
</dbReference>
<dbReference type="Gene3D" id="3.20.20.450">
    <property type="entry name" value="EAL domain"/>
    <property type="match status" value="1"/>
</dbReference>
<protein>
    <submittedName>
        <fullName evidence="3">EAL domain-containing protein</fullName>
    </submittedName>
</protein>
<proteinExistence type="predicted"/>